<dbReference type="SUPFAM" id="SSF56300">
    <property type="entry name" value="Metallo-dependent phosphatases"/>
    <property type="match status" value="1"/>
</dbReference>
<evidence type="ECO:0000313" key="2">
    <source>
        <dbReference type="Proteomes" id="UP000196386"/>
    </source>
</evidence>
<comment type="caution">
    <text evidence="1">The sequence shown here is derived from an EMBL/GenBank/DDBJ whole genome shotgun (WGS) entry which is preliminary data.</text>
</comment>
<proteinExistence type="predicted"/>
<dbReference type="AlphaFoldDB" id="A0A1Y4N567"/>
<evidence type="ECO:0000313" key="1">
    <source>
        <dbReference type="EMBL" id="OUP70627.1"/>
    </source>
</evidence>
<accession>A0A1Y4N567</accession>
<gene>
    <name evidence="1" type="ORF">B5F11_04075</name>
</gene>
<sequence>MMYFTANQNFGSERVLSLYRKEFETLDEMDNALISAWNRVVSRGDEVVIVGDFSEYSDYKTLSILDKLNGYKHLVVGNHDGFLRSGRVAEKSAFRTIGSVLNLRHEQSGRWFYASHYPMFSWKGYENGTILVHGHIHTDGVDGEDKTALEDFDQGIVYLKRAYDVGADAHGRKPVSAEQIIKDVSKGKCTVLTRRHFISAEGRKK</sequence>
<name>A0A1Y4N567_9FIRM</name>
<protein>
    <submittedName>
        <fullName evidence="1">Uncharacterized protein</fullName>
    </submittedName>
</protein>
<dbReference type="Proteomes" id="UP000196386">
    <property type="component" value="Unassembled WGS sequence"/>
</dbReference>
<dbReference type="Gene3D" id="3.60.21.10">
    <property type="match status" value="1"/>
</dbReference>
<reference evidence="2" key="1">
    <citation type="submission" date="2017-04" db="EMBL/GenBank/DDBJ databases">
        <title>Function of individual gut microbiota members based on whole genome sequencing of pure cultures obtained from chicken caecum.</title>
        <authorList>
            <person name="Medvecky M."/>
            <person name="Cejkova D."/>
            <person name="Polansky O."/>
            <person name="Karasova D."/>
            <person name="Kubasova T."/>
            <person name="Cizek A."/>
            <person name="Rychlik I."/>
        </authorList>
    </citation>
    <scope>NUCLEOTIDE SEQUENCE [LARGE SCALE GENOMIC DNA]</scope>
    <source>
        <strain evidence="2">An175</strain>
    </source>
</reference>
<dbReference type="InterPro" id="IPR029052">
    <property type="entry name" value="Metallo-depent_PP-like"/>
</dbReference>
<dbReference type="RefSeq" id="WP_087299766.1">
    <property type="nucleotide sequence ID" value="NZ_NFKP01000003.1"/>
</dbReference>
<organism evidence="1 2">
    <name type="scientific">Anaerotruncus colihominis</name>
    <dbReference type="NCBI Taxonomy" id="169435"/>
    <lineage>
        <taxon>Bacteria</taxon>
        <taxon>Bacillati</taxon>
        <taxon>Bacillota</taxon>
        <taxon>Clostridia</taxon>
        <taxon>Eubacteriales</taxon>
        <taxon>Oscillospiraceae</taxon>
        <taxon>Anaerotruncus</taxon>
    </lineage>
</organism>
<dbReference type="EMBL" id="NFKP01000003">
    <property type="protein sequence ID" value="OUP70627.1"/>
    <property type="molecule type" value="Genomic_DNA"/>
</dbReference>